<dbReference type="EMBL" id="MU839022">
    <property type="protein sequence ID" value="KAK1764164.1"/>
    <property type="molecule type" value="Genomic_DNA"/>
</dbReference>
<dbReference type="PANTHER" id="PTHR36156">
    <property type="entry name" value="SLR2101 PROTEIN"/>
    <property type="match status" value="1"/>
</dbReference>
<dbReference type="RefSeq" id="XP_060280377.1">
    <property type="nucleotide sequence ID" value="XM_060422644.1"/>
</dbReference>
<feature type="region of interest" description="Disordered" evidence="1">
    <location>
        <begin position="1"/>
        <end position="21"/>
    </location>
</feature>
<protein>
    <submittedName>
        <fullName evidence="2">Uncharacterized protein</fullName>
    </submittedName>
</protein>
<dbReference type="InterPro" id="IPR014710">
    <property type="entry name" value="RmlC-like_jellyroll"/>
</dbReference>
<dbReference type="AlphaFoldDB" id="A0AAJ0BW24"/>
<gene>
    <name evidence="2" type="ORF">QBC33DRAFT_209559</name>
</gene>
<keyword evidence="3" id="KW-1185">Reference proteome</keyword>
<dbReference type="CDD" id="cd02231">
    <property type="entry name" value="cupin_BLL6423-like"/>
    <property type="match status" value="1"/>
</dbReference>
<dbReference type="InterPro" id="IPR047142">
    <property type="entry name" value="OryJ/VirC-like"/>
</dbReference>
<dbReference type="PANTHER" id="PTHR36156:SF2">
    <property type="entry name" value="CUPIN TYPE-2 DOMAIN-CONTAINING PROTEIN"/>
    <property type="match status" value="1"/>
</dbReference>
<dbReference type="SUPFAM" id="SSF51182">
    <property type="entry name" value="RmlC-like cupins"/>
    <property type="match status" value="1"/>
</dbReference>
<organism evidence="2 3">
    <name type="scientific">Phialemonium atrogriseum</name>
    <dbReference type="NCBI Taxonomy" id="1093897"/>
    <lineage>
        <taxon>Eukaryota</taxon>
        <taxon>Fungi</taxon>
        <taxon>Dikarya</taxon>
        <taxon>Ascomycota</taxon>
        <taxon>Pezizomycotina</taxon>
        <taxon>Sordariomycetes</taxon>
        <taxon>Sordariomycetidae</taxon>
        <taxon>Cephalothecales</taxon>
        <taxon>Cephalothecaceae</taxon>
        <taxon>Phialemonium</taxon>
    </lineage>
</organism>
<dbReference type="InterPro" id="IPR011051">
    <property type="entry name" value="RmlC_Cupin_sf"/>
</dbReference>
<reference evidence="2" key="1">
    <citation type="submission" date="2023-06" db="EMBL/GenBank/DDBJ databases">
        <title>Genome-scale phylogeny and comparative genomics of the fungal order Sordariales.</title>
        <authorList>
            <consortium name="Lawrence Berkeley National Laboratory"/>
            <person name="Hensen N."/>
            <person name="Bonometti L."/>
            <person name="Westerberg I."/>
            <person name="Brannstrom I.O."/>
            <person name="Guillou S."/>
            <person name="Cros-Aarteil S."/>
            <person name="Calhoun S."/>
            <person name="Haridas S."/>
            <person name="Kuo A."/>
            <person name="Mondo S."/>
            <person name="Pangilinan J."/>
            <person name="Riley R."/>
            <person name="Labutti K."/>
            <person name="Andreopoulos B."/>
            <person name="Lipzen A."/>
            <person name="Chen C."/>
            <person name="Yanf M."/>
            <person name="Daum C."/>
            <person name="Ng V."/>
            <person name="Clum A."/>
            <person name="Steindorff A."/>
            <person name="Ohm R."/>
            <person name="Martin F."/>
            <person name="Silar P."/>
            <person name="Natvig D."/>
            <person name="Lalanne C."/>
            <person name="Gautier V."/>
            <person name="Ament-Velasquez S.L."/>
            <person name="Kruys A."/>
            <person name="Hutchinson M.I."/>
            <person name="Powell A.J."/>
            <person name="Barry K."/>
            <person name="Miller A.N."/>
            <person name="Grigoriev I.V."/>
            <person name="Debuchy R."/>
            <person name="Gladieux P."/>
            <person name="Thoren M.H."/>
            <person name="Johannesson H."/>
        </authorList>
    </citation>
    <scope>NUCLEOTIDE SEQUENCE</scope>
    <source>
        <strain evidence="2">8032-3</strain>
    </source>
</reference>
<comment type="caution">
    <text evidence="2">The sequence shown here is derived from an EMBL/GenBank/DDBJ whole genome shotgun (WGS) entry which is preliminary data.</text>
</comment>
<sequence length="205" mass="22095">MSMSTTTNLRPPTENQLSASLPGPIVYLTGHDPSSGDAIVHSRRPAKWTRHDGDQLNMSVAYTTSRFPADLNGDADVAEHDARVAGLGLVSRGGTVLRIVDFAPGYECMMHRTQSVDFGIVVEGEITSVLGNGEGRATGEEEVLRRGDIMVQRATMHAWRNDSRTEWARMVFCLQDCAPLVVAGKRMGEDLGRGTDGVPPSGNDG</sequence>
<accession>A0AAJ0BW24</accession>
<dbReference type="GeneID" id="85305831"/>
<name>A0AAJ0BW24_9PEZI</name>
<evidence type="ECO:0000313" key="3">
    <source>
        <dbReference type="Proteomes" id="UP001244011"/>
    </source>
</evidence>
<proteinExistence type="predicted"/>
<evidence type="ECO:0000313" key="2">
    <source>
        <dbReference type="EMBL" id="KAK1764164.1"/>
    </source>
</evidence>
<dbReference type="Proteomes" id="UP001244011">
    <property type="component" value="Unassembled WGS sequence"/>
</dbReference>
<feature type="compositionally biased region" description="Polar residues" evidence="1">
    <location>
        <begin position="1"/>
        <end position="19"/>
    </location>
</feature>
<dbReference type="Gene3D" id="2.60.120.10">
    <property type="entry name" value="Jelly Rolls"/>
    <property type="match status" value="1"/>
</dbReference>
<evidence type="ECO:0000256" key="1">
    <source>
        <dbReference type="SAM" id="MobiDB-lite"/>
    </source>
</evidence>